<evidence type="ECO:0000256" key="3">
    <source>
        <dbReference type="ARBA" id="ARBA00023004"/>
    </source>
</evidence>
<dbReference type="GO" id="GO:0016491">
    <property type="term" value="F:oxidoreductase activity"/>
    <property type="evidence" value="ECO:0007669"/>
    <property type="project" value="InterPro"/>
</dbReference>
<keyword evidence="2" id="KW-0479">Metal-binding</keyword>
<name>A0A9X7CP18_BACCE</name>
<sequence>MSVELRPLGVSCNISCTYCYQTQQREAGNIQKTYDMEKMKKAIEKEGGPFVLFGGEPLLLPFDDLEEILRWGLEKYGRNQIQTNGVLINDEHIRLFHKYKVDVGISIDGPDELNDLRWQFNLKRTRENTQKTINNIRRLCEQQKAPGLIITLHRLNASVERLPRLLKWVQQLDELGVPSIRLHLLEVESELIRQRYSLSDEENIECLLKFSDLQEELKQLKLDVLDEMNNMLLGKDRTTSCVWHACDSYTTQAVRGIEGNGHSSNCGRTNKDGVDFIKANKTGFERYIALYHTPQEHGGCKGCRFFLMCKGQCPGTALNGDWRNRSELCKVWKELFSHLEERLIQQGKKPLSLQPIRHYIEEKLLVHWEKGIQTTVERILMSKSLNDPVSSENHSSRELRMPSFVRHAFVGEKQRLRWEPRILAIRGALAKVGVLTVANQLASVSMVRVPTHGLFELHQYAAQLGFHSKVISRGQEDLFERVIVGRVNDLQRFDIAMKENNWKMIHKLLGIPSCCSSEMQIHSDQGNFNSVMDLATPLGNSLQQQSDIHCSDILNILLRPVGIDLLGYFPCSFQCKKSEQLGKEKLFLGREAALDQEMDWLEQMLGWPAEWTSLHGIAELKTGILKISNSSFSKHDKITLRYHGQKKPLDAAYGLTFIYNKNKKENKSKRAN</sequence>
<dbReference type="InterPro" id="IPR013785">
    <property type="entry name" value="Aldolase_TIM"/>
</dbReference>
<dbReference type="RefSeq" id="WP_098782662.1">
    <property type="nucleotide sequence ID" value="NZ_NULI01000054.1"/>
</dbReference>
<keyword evidence="3" id="KW-0408">Iron</keyword>
<dbReference type="Pfam" id="PF04055">
    <property type="entry name" value="Radical_SAM"/>
    <property type="match status" value="1"/>
</dbReference>
<organism evidence="7 8">
    <name type="scientific">Bacillus cereus</name>
    <dbReference type="NCBI Taxonomy" id="1396"/>
    <lineage>
        <taxon>Bacteria</taxon>
        <taxon>Bacillati</taxon>
        <taxon>Bacillota</taxon>
        <taxon>Bacilli</taxon>
        <taxon>Bacillales</taxon>
        <taxon>Bacillaceae</taxon>
        <taxon>Bacillus</taxon>
        <taxon>Bacillus cereus group</taxon>
    </lineage>
</organism>
<dbReference type="GO" id="GO:0051536">
    <property type="term" value="F:iron-sulfur cluster binding"/>
    <property type="evidence" value="ECO:0007669"/>
    <property type="project" value="UniProtKB-KW"/>
</dbReference>
<feature type="domain" description="Radical SAM core" evidence="6">
    <location>
        <begin position="1"/>
        <end position="223"/>
    </location>
</feature>
<evidence type="ECO:0000256" key="4">
    <source>
        <dbReference type="ARBA" id="ARBA00023014"/>
    </source>
</evidence>
<dbReference type="PANTHER" id="PTHR43273">
    <property type="entry name" value="ANAEROBIC SULFATASE-MATURATING ENZYME HOMOLOG ASLB-RELATED"/>
    <property type="match status" value="1"/>
</dbReference>
<evidence type="ECO:0000313" key="8">
    <source>
        <dbReference type="Proteomes" id="UP000224203"/>
    </source>
</evidence>
<dbReference type="InterPro" id="IPR006638">
    <property type="entry name" value="Elp3/MiaA/NifB-like_rSAM"/>
</dbReference>
<dbReference type="InterPro" id="IPR023867">
    <property type="entry name" value="Sulphatase_maturase_rSAM"/>
</dbReference>
<evidence type="ECO:0000313" key="7">
    <source>
        <dbReference type="EMBL" id="PGS79632.1"/>
    </source>
</evidence>
<gene>
    <name evidence="7" type="ORF">COC69_11710</name>
</gene>
<dbReference type="Gene3D" id="3.20.20.70">
    <property type="entry name" value="Aldolase class I"/>
    <property type="match status" value="1"/>
</dbReference>
<dbReference type="SUPFAM" id="SSF102114">
    <property type="entry name" value="Radical SAM enzymes"/>
    <property type="match status" value="1"/>
</dbReference>
<dbReference type="PROSITE" id="PS51918">
    <property type="entry name" value="RADICAL_SAM"/>
    <property type="match status" value="1"/>
</dbReference>
<proteinExistence type="inferred from homology"/>
<dbReference type="PANTHER" id="PTHR43273:SF3">
    <property type="entry name" value="ANAEROBIC SULFATASE-MATURATING ENZYME HOMOLOG ASLB-RELATED"/>
    <property type="match status" value="1"/>
</dbReference>
<dbReference type="InterPro" id="IPR007197">
    <property type="entry name" value="rSAM"/>
</dbReference>
<dbReference type="GO" id="GO:0046872">
    <property type="term" value="F:metal ion binding"/>
    <property type="evidence" value="ECO:0007669"/>
    <property type="project" value="UniProtKB-KW"/>
</dbReference>
<accession>A0A9X7CP18</accession>
<dbReference type="SMART" id="SM00729">
    <property type="entry name" value="Elp3"/>
    <property type="match status" value="1"/>
</dbReference>
<dbReference type="AlphaFoldDB" id="A0A9X7CP18"/>
<protein>
    <recommendedName>
        <fullName evidence="6">Radical SAM core domain-containing protein</fullName>
    </recommendedName>
</protein>
<evidence type="ECO:0000256" key="5">
    <source>
        <dbReference type="ARBA" id="ARBA00023601"/>
    </source>
</evidence>
<dbReference type="SFLD" id="SFLDG01067">
    <property type="entry name" value="SPASM/twitch_domain_containing"/>
    <property type="match status" value="1"/>
</dbReference>
<comment type="caution">
    <text evidence="7">The sequence shown here is derived from an EMBL/GenBank/DDBJ whole genome shotgun (WGS) entry which is preliminary data.</text>
</comment>
<reference evidence="7 8" key="1">
    <citation type="submission" date="2017-09" db="EMBL/GenBank/DDBJ databases">
        <title>Large-scale bioinformatics analysis of Bacillus genomes uncovers conserved roles of natural products in bacterial physiology.</title>
        <authorList>
            <consortium name="Agbiome Team Llc"/>
            <person name="Bleich R.M."/>
            <person name="Grubbs K.J."/>
            <person name="Santa Maria K.C."/>
            <person name="Allen S.E."/>
            <person name="Farag S."/>
            <person name="Shank E.A."/>
            <person name="Bowers A."/>
        </authorList>
    </citation>
    <scope>NUCLEOTIDE SEQUENCE [LARGE SCALE GENOMIC DNA]</scope>
    <source>
        <strain evidence="7 8">AFS041711</strain>
    </source>
</reference>
<evidence type="ECO:0000256" key="1">
    <source>
        <dbReference type="ARBA" id="ARBA00022691"/>
    </source>
</evidence>
<dbReference type="InterPro" id="IPR058240">
    <property type="entry name" value="rSAM_sf"/>
</dbReference>
<dbReference type="EMBL" id="NULI01000054">
    <property type="protein sequence ID" value="PGS79632.1"/>
    <property type="molecule type" value="Genomic_DNA"/>
</dbReference>
<comment type="similarity">
    <text evidence="5">Belongs to the radical SAM superfamily. Anaerobic sulfatase-maturating enzyme family.</text>
</comment>
<evidence type="ECO:0000259" key="6">
    <source>
        <dbReference type="PROSITE" id="PS51918"/>
    </source>
</evidence>
<evidence type="ECO:0000256" key="2">
    <source>
        <dbReference type="ARBA" id="ARBA00022723"/>
    </source>
</evidence>
<dbReference type="SFLD" id="SFLDS00029">
    <property type="entry name" value="Radical_SAM"/>
    <property type="match status" value="1"/>
</dbReference>
<keyword evidence="4" id="KW-0411">Iron-sulfur</keyword>
<keyword evidence="1" id="KW-0949">S-adenosyl-L-methionine</keyword>
<dbReference type="CDD" id="cd01335">
    <property type="entry name" value="Radical_SAM"/>
    <property type="match status" value="1"/>
</dbReference>
<dbReference type="Proteomes" id="UP000224203">
    <property type="component" value="Unassembled WGS sequence"/>
</dbReference>